<dbReference type="RefSeq" id="WP_202768329.1">
    <property type="nucleotide sequence ID" value="NZ_JAESWA010000023.1"/>
</dbReference>
<evidence type="ECO:0000256" key="1">
    <source>
        <dbReference type="SAM" id="Coils"/>
    </source>
</evidence>
<gene>
    <name evidence="2" type="ORF">JK634_14130</name>
</gene>
<reference evidence="2" key="1">
    <citation type="submission" date="2021-01" db="EMBL/GenBank/DDBJ databases">
        <title>Genome public.</title>
        <authorList>
            <person name="Liu C."/>
            <person name="Sun Q."/>
        </authorList>
    </citation>
    <scope>NUCLEOTIDE SEQUENCE</scope>
    <source>
        <strain evidence="2">YIM B02565</strain>
    </source>
</reference>
<evidence type="ECO:0000313" key="3">
    <source>
        <dbReference type="Proteomes" id="UP000623681"/>
    </source>
</evidence>
<protein>
    <submittedName>
        <fullName evidence="2">Uncharacterized protein</fullName>
    </submittedName>
</protein>
<feature type="coiled-coil region" evidence="1">
    <location>
        <begin position="32"/>
        <end position="70"/>
    </location>
</feature>
<accession>A0A937FGX5</accession>
<evidence type="ECO:0000313" key="2">
    <source>
        <dbReference type="EMBL" id="MBL4932948.1"/>
    </source>
</evidence>
<sequence>MAVFIIIISIALIYINYRALKKDKNSSFSDILAHKEENISDIQYEVGKLRREFSETILELQKEIIELKARDRGNESNKDDLDIKKNGTYFDNENVEEFEEVDENETIQVNDSNGDKDIELSSKKEYSNDIEENEVDENQSKDKVELVKELINKGYDDDKICESLSIGKGEVLLIRGLLKNSKN</sequence>
<dbReference type="Proteomes" id="UP000623681">
    <property type="component" value="Unassembled WGS sequence"/>
</dbReference>
<organism evidence="2 3">
    <name type="scientific">Clostridium paridis</name>
    <dbReference type="NCBI Taxonomy" id="2803863"/>
    <lineage>
        <taxon>Bacteria</taxon>
        <taxon>Bacillati</taxon>
        <taxon>Bacillota</taxon>
        <taxon>Clostridia</taxon>
        <taxon>Eubacteriales</taxon>
        <taxon>Clostridiaceae</taxon>
        <taxon>Clostridium</taxon>
    </lineage>
</organism>
<comment type="caution">
    <text evidence="2">The sequence shown here is derived from an EMBL/GenBank/DDBJ whole genome shotgun (WGS) entry which is preliminary data.</text>
</comment>
<dbReference type="EMBL" id="JAESWA010000023">
    <property type="protein sequence ID" value="MBL4932948.1"/>
    <property type="molecule type" value="Genomic_DNA"/>
</dbReference>
<dbReference type="AlphaFoldDB" id="A0A937FGX5"/>
<keyword evidence="3" id="KW-1185">Reference proteome</keyword>
<keyword evidence="1" id="KW-0175">Coiled coil</keyword>
<proteinExistence type="predicted"/>
<name>A0A937FGX5_9CLOT</name>